<dbReference type="PANTHER" id="PTHR43591:SF24">
    <property type="entry name" value="2-METHOXY-6-POLYPRENYL-1,4-BENZOQUINOL METHYLASE, MITOCHONDRIAL"/>
    <property type="match status" value="1"/>
</dbReference>
<dbReference type="OrthoDB" id="2013972at2759"/>
<reference evidence="2" key="1">
    <citation type="journal article" date="2020" name="Stud. Mycol.">
        <title>101 Dothideomycetes genomes: a test case for predicting lifestyles and emergence of pathogens.</title>
        <authorList>
            <person name="Haridas S."/>
            <person name="Albert R."/>
            <person name="Binder M."/>
            <person name="Bloem J."/>
            <person name="Labutti K."/>
            <person name="Salamov A."/>
            <person name="Andreopoulos B."/>
            <person name="Baker S."/>
            <person name="Barry K."/>
            <person name="Bills G."/>
            <person name="Bluhm B."/>
            <person name="Cannon C."/>
            <person name="Castanera R."/>
            <person name="Culley D."/>
            <person name="Daum C."/>
            <person name="Ezra D."/>
            <person name="Gonzalez J."/>
            <person name="Henrissat B."/>
            <person name="Kuo A."/>
            <person name="Liang C."/>
            <person name="Lipzen A."/>
            <person name="Lutzoni F."/>
            <person name="Magnuson J."/>
            <person name="Mondo S."/>
            <person name="Nolan M."/>
            <person name="Ohm R."/>
            <person name="Pangilinan J."/>
            <person name="Park H.-J."/>
            <person name="Ramirez L."/>
            <person name="Alfaro M."/>
            <person name="Sun H."/>
            <person name="Tritt A."/>
            <person name="Yoshinaga Y."/>
            <person name="Zwiers L.-H."/>
            <person name="Turgeon B."/>
            <person name="Goodwin S."/>
            <person name="Spatafora J."/>
            <person name="Crous P."/>
            <person name="Grigoriev I."/>
        </authorList>
    </citation>
    <scope>NUCLEOTIDE SEQUENCE</scope>
    <source>
        <strain evidence="2">CBS 279.74</strain>
    </source>
</reference>
<sequence length="462" mass="51954">MEEEPPQPDDPARDHTAAGHKRARTDSGRSTSPESLDSAQSTRTLDSDDFTFIEENGRIYGNDIYYMPCDQTEQDRLTIQHRVFVYALKGKLSTTPMTNSMARILDLCTGPGNWAIAVAQQFPSAEVVGIDMAVWDIETTEADAGGGRVTWEIDDLDIWGVDLNDTDDLTTRFDQYHPFFDPTERDTLDLPAKGKAAKAQSSHAEDLYTHSESKTPFPPSPSFNPYMLEQPGWHFSEPFDLIHMRNCKGIFAYWEDVYAEIYKNLTPGGWVEVADWELIVPTTRPNAEPEPGTSPQPGIDTAPLPILRRLYLAMMEASFKSGHPLGSFYMHPTYLEDAGFKDVRTTYVNVPIGPWPNDPEQKKIGKIFLVVFYETLEAHLLRLLTKWGDKRGRWTADEVRLEIEKGKEEIKEWCEGPNDKGMGESSGVMMGIEGEGAAEGQPPEQGWCASFKWICGRKSKNA</sequence>
<keyword evidence="3" id="KW-1185">Reference proteome</keyword>
<dbReference type="InterPro" id="IPR029063">
    <property type="entry name" value="SAM-dependent_MTases_sf"/>
</dbReference>
<evidence type="ECO:0000313" key="2">
    <source>
        <dbReference type="EMBL" id="KAF2715388.1"/>
    </source>
</evidence>
<proteinExistence type="predicted"/>
<dbReference type="EMBL" id="MU005764">
    <property type="protein sequence ID" value="KAF2715388.1"/>
    <property type="molecule type" value="Genomic_DNA"/>
</dbReference>
<protein>
    <recommendedName>
        <fullName evidence="4">S-adenosyl-L-methionine-dependent methyltransferase</fullName>
    </recommendedName>
</protein>
<feature type="region of interest" description="Disordered" evidence="1">
    <location>
        <begin position="1"/>
        <end position="43"/>
    </location>
</feature>
<dbReference type="SUPFAM" id="SSF53335">
    <property type="entry name" value="S-adenosyl-L-methionine-dependent methyltransferases"/>
    <property type="match status" value="1"/>
</dbReference>
<evidence type="ECO:0008006" key="4">
    <source>
        <dbReference type="Google" id="ProtNLM"/>
    </source>
</evidence>
<evidence type="ECO:0000256" key="1">
    <source>
        <dbReference type="SAM" id="MobiDB-lite"/>
    </source>
</evidence>
<dbReference type="PANTHER" id="PTHR43591">
    <property type="entry name" value="METHYLTRANSFERASE"/>
    <property type="match status" value="1"/>
</dbReference>
<dbReference type="GO" id="GO:0008168">
    <property type="term" value="F:methyltransferase activity"/>
    <property type="evidence" value="ECO:0007669"/>
    <property type="project" value="TreeGrafter"/>
</dbReference>
<organism evidence="2 3">
    <name type="scientific">Pleomassaria siparia CBS 279.74</name>
    <dbReference type="NCBI Taxonomy" id="1314801"/>
    <lineage>
        <taxon>Eukaryota</taxon>
        <taxon>Fungi</taxon>
        <taxon>Dikarya</taxon>
        <taxon>Ascomycota</taxon>
        <taxon>Pezizomycotina</taxon>
        <taxon>Dothideomycetes</taxon>
        <taxon>Pleosporomycetidae</taxon>
        <taxon>Pleosporales</taxon>
        <taxon>Pleomassariaceae</taxon>
        <taxon>Pleomassaria</taxon>
    </lineage>
</organism>
<gene>
    <name evidence="2" type="ORF">K504DRAFT_446254</name>
</gene>
<dbReference type="Pfam" id="PF13489">
    <property type="entry name" value="Methyltransf_23"/>
    <property type="match status" value="1"/>
</dbReference>
<feature type="compositionally biased region" description="Polar residues" evidence="1">
    <location>
        <begin position="28"/>
        <end position="43"/>
    </location>
</feature>
<dbReference type="CDD" id="cd02440">
    <property type="entry name" value="AdoMet_MTases"/>
    <property type="match status" value="1"/>
</dbReference>
<accession>A0A6G1KRC6</accession>
<dbReference type="AlphaFoldDB" id="A0A6G1KRC6"/>
<name>A0A6G1KRC6_9PLEO</name>
<dbReference type="Gene3D" id="3.40.50.150">
    <property type="entry name" value="Vaccinia Virus protein VP39"/>
    <property type="match status" value="1"/>
</dbReference>
<dbReference type="Proteomes" id="UP000799428">
    <property type="component" value="Unassembled WGS sequence"/>
</dbReference>
<evidence type="ECO:0000313" key="3">
    <source>
        <dbReference type="Proteomes" id="UP000799428"/>
    </source>
</evidence>